<dbReference type="AlphaFoldDB" id="A0A9Q3BBD9"/>
<reference evidence="1" key="1">
    <citation type="submission" date="2021-03" db="EMBL/GenBank/DDBJ databases">
        <title>Draft genome sequence of rust myrtle Austropuccinia psidii MF-1, a brazilian biotype.</title>
        <authorList>
            <person name="Quecine M.C."/>
            <person name="Pachon D.M.R."/>
            <person name="Bonatelli M.L."/>
            <person name="Correr F.H."/>
            <person name="Franceschini L.M."/>
            <person name="Leite T.F."/>
            <person name="Margarido G.R.A."/>
            <person name="Almeida C.A."/>
            <person name="Ferrarezi J.A."/>
            <person name="Labate C.A."/>
        </authorList>
    </citation>
    <scope>NUCLEOTIDE SEQUENCE</scope>
    <source>
        <strain evidence="1">MF-1</strain>
    </source>
</reference>
<evidence type="ECO:0000313" key="1">
    <source>
        <dbReference type="EMBL" id="MBW0462406.1"/>
    </source>
</evidence>
<dbReference type="EMBL" id="AVOT02000344">
    <property type="protein sequence ID" value="MBW0462406.1"/>
    <property type="molecule type" value="Genomic_DNA"/>
</dbReference>
<keyword evidence="2" id="KW-1185">Reference proteome</keyword>
<protein>
    <submittedName>
        <fullName evidence="1">Uncharacterized protein</fullName>
    </submittedName>
</protein>
<name>A0A9Q3BBD9_9BASI</name>
<accession>A0A9Q3BBD9</accession>
<organism evidence="1 2">
    <name type="scientific">Austropuccinia psidii MF-1</name>
    <dbReference type="NCBI Taxonomy" id="1389203"/>
    <lineage>
        <taxon>Eukaryota</taxon>
        <taxon>Fungi</taxon>
        <taxon>Dikarya</taxon>
        <taxon>Basidiomycota</taxon>
        <taxon>Pucciniomycotina</taxon>
        <taxon>Pucciniomycetes</taxon>
        <taxon>Pucciniales</taxon>
        <taxon>Sphaerophragmiaceae</taxon>
        <taxon>Austropuccinia</taxon>
    </lineage>
</organism>
<evidence type="ECO:0000313" key="2">
    <source>
        <dbReference type="Proteomes" id="UP000765509"/>
    </source>
</evidence>
<gene>
    <name evidence="1" type="ORF">O181_002121</name>
</gene>
<sequence>MAVNPEDHIRMAFIQPTQPRMAPAACTRRLRWPSSPCLELHPKSLLKGCIIAMDGARARWHVDCTFGHLLNSANIHAGLRIFSTDTTQSDEIKIIQSKFTSIMTWNSKI</sequence>
<proteinExistence type="predicted"/>
<dbReference type="Proteomes" id="UP000765509">
    <property type="component" value="Unassembled WGS sequence"/>
</dbReference>
<comment type="caution">
    <text evidence="1">The sequence shown here is derived from an EMBL/GenBank/DDBJ whole genome shotgun (WGS) entry which is preliminary data.</text>
</comment>